<keyword evidence="7 15" id="KW-0732">Signal</keyword>
<evidence type="ECO:0000256" key="1">
    <source>
        <dbReference type="ARBA" id="ARBA00001187"/>
    </source>
</evidence>
<organism evidence="16 17">
    <name type="scientific">Cylindrobasidium torrendii FP15055 ss-10</name>
    <dbReference type="NCBI Taxonomy" id="1314674"/>
    <lineage>
        <taxon>Eukaryota</taxon>
        <taxon>Fungi</taxon>
        <taxon>Dikarya</taxon>
        <taxon>Basidiomycota</taxon>
        <taxon>Agaricomycotina</taxon>
        <taxon>Agaricomycetes</taxon>
        <taxon>Agaricomycetidae</taxon>
        <taxon>Agaricales</taxon>
        <taxon>Marasmiineae</taxon>
        <taxon>Physalacriaceae</taxon>
        <taxon>Cylindrobasidium</taxon>
    </lineage>
</organism>
<evidence type="ECO:0000256" key="10">
    <source>
        <dbReference type="ARBA" id="ARBA00023049"/>
    </source>
</evidence>
<feature type="disulfide bond" evidence="14">
    <location>
        <begin position="254"/>
        <end position="272"/>
    </location>
</feature>
<evidence type="ECO:0000256" key="14">
    <source>
        <dbReference type="PIRSR" id="PIRSR601384-3"/>
    </source>
</evidence>
<dbReference type="OrthoDB" id="412874at2759"/>
<feature type="disulfide bond" evidence="14">
    <location>
        <begin position="179"/>
        <end position="247"/>
    </location>
</feature>
<keyword evidence="17" id="KW-1185">Reference proteome</keyword>
<dbReference type="GO" id="GO:0046872">
    <property type="term" value="F:metal ion binding"/>
    <property type="evidence" value="ECO:0007669"/>
    <property type="project" value="UniProtKB-KW"/>
</dbReference>
<keyword evidence="8" id="KW-0378">Hydrolase</keyword>
<comment type="catalytic activity">
    <reaction evidence="1">
        <text>Preferential cleavage of bonds with hydrophobic residues in P1'. Also 3-Asn-|-Gln-4 and 8-Gly-|-Ser-9 bonds in insulin B chain.</text>
        <dbReference type="EC" id="3.4.24.39"/>
    </reaction>
</comment>
<evidence type="ECO:0000256" key="13">
    <source>
        <dbReference type="PIRSR" id="PIRSR601384-2"/>
    </source>
</evidence>
<dbReference type="CDD" id="cd11008">
    <property type="entry name" value="M35_deuterolysin_like"/>
    <property type="match status" value="1"/>
</dbReference>
<evidence type="ECO:0000256" key="15">
    <source>
        <dbReference type="SAM" id="SignalP"/>
    </source>
</evidence>
<evidence type="ECO:0000256" key="3">
    <source>
        <dbReference type="ARBA" id="ARBA00012431"/>
    </source>
</evidence>
<dbReference type="EC" id="3.4.24.39" evidence="3"/>
<protein>
    <recommendedName>
        <fullName evidence="3">deuterolysin</fullName>
        <ecNumber evidence="3">3.4.24.39</ecNumber>
    </recommendedName>
</protein>
<keyword evidence="4" id="KW-0645">Protease</keyword>
<dbReference type="InterPro" id="IPR001384">
    <property type="entry name" value="Peptidase_M35"/>
</dbReference>
<dbReference type="InterPro" id="IPR024079">
    <property type="entry name" value="MetalloPept_cat_dom_sf"/>
</dbReference>
<feature type="signal peptide" evidence="15">
    <location>
        <begin position="1"/>
        <end position="18"/>
    </location>
</feature>
<dbReference type="SUPFAM" id="SSF55486">
    <property type="entry name" value="Metalloproteases ('zincins'), catalytic domain"/>
    <property type="match status" value="1"/>
</dbReference>
<feature type="active site" evidence="12">
    <location>
        <position position="303"/>
    </location>
</feature>
<name>A0A0D7BLM8_9AGAR</name>
<gene>
    <name evidence="16" type="ORF">CYLTODRAFT_390518</name>
</gene>
<comment type="cofactor">
    <cofactor evidence="13">
        <name>Zn(2+)</name>
        <dbReference type="ChEBI" id="CHEBI:29105"/>
    </cofactor>
    <text evidence="13">Binds 1 zinc ion per subunit.</text>
</comment>
<evidence type="ECO:0000256" key="11">
    <source>
        <dbReference type="ARBA" id="ARBA00023145"/>
    </source>
</evidence>
<dbReference type="PANTHER" id="PTHR37016:SF3">
    <property type="entry name" value="NEUTRAL PROTEASE 2-RELATED"/>
    <property type="match status" value="1"/>
</dbReference>
<evidence type="ECO:0000256" key="2">
    <source>
        <dbReference type="ARBA" id="ARBA00010279"/>
    </source>
</evidence>
<evidence type="ECO:0000256" key="7">
    <source>
        <dbReference type="ARBA" id="ARBA00022729"/>
    </source>
</evidence>
<evidence type="ECO:0000256" key="5">
    <source>
        <dbReference type="ARBA" id="ARBA00022685"/>
    </source>
</evidence>
<evidence type="ECO:0000313" key="17">
    <source>
        <dbReference type="Proteomes" id="UP000054007"/>
    </source>
</evidence>
<keyword evidence="11" id="KW-0865">Zymogen</keyword>
<evidence type="ECO:0000256" key="8">
    <source>
        <dbReference type="ARBA" id="ARBA00022801"/>
    </source>
</evidence>
<evidence type="ECO:0000256" key="12">
    <source>
        <dbReference type="PIRSR" id="PIRSR601384-1"/>
    </source>
</evidence>
<keyword evidence="6 13" id="KW-0479">Metal-binding</keyword>
<dbReference type="PANTHER" id="PTHR37016">
    <property type="match status" value="1"/>
</dbReference>
<evidence type="ECO:0000256" key="6">
    <source>
        <dbReference type="ARBA" id="ARBA00022723"/>
    </source>
</evidence>
<keyword evidence="5" id="KW-0165">Cleavage on pair of basic residues</keyword>
<reference evidence="16 17" key="1">
    <citation type="journal article" date="2015" name="Fungal Genet. Biol.">
        <title>Evolution of novel wood decay mechanisms in Agaricales revealed by the genome sequences of Fistulina hepatica and Cylindrobasidium torrendii.</title>
        <authorList>
            <person name="Floudas D."/>
            <person name="Held B.W."/>
            <person name="Riley R."/>
            <person name="Nagy L.G."/>
            <person name="Koehler G."/>
            <person name="Ransdell A.S."/>
            <person name="Younus H."/>
            <person name="Chow J."/>
            <person name="Chiniquy J."/>
            <person name="Lipzen A."/>
            <person name="Tritt A."/>
            <person name="Sun H."/>
            <person name="Haridas S."/>
            <person name="LaButti K."/>
            <person name="Ohm R.A."/>
            <person name="Kues U."/>
            <person name="Blanchette R.A."/>
            <person name="Grigoriev I.V."/>
            <person name="Minto R.E."/>
            <person name="Hibbett D.S."/>
        </authorList>
    </citation>
    <scope>NUCLEOTIDE SEQUENCE [LARGE SCALE GENOMIC DNA]</scope>
    <source>
        <strain evidence="16 17">FP15055 ss-10</strain>
    </source>
</reference>
<sequence>MFAFSALVSASLAAIALASPAKRFDGLNVEVTAPSSSVSSIKDLEFTAVITNNNSDDVKVLKYGTILDSLPTRSFTVTKDGAEVPFTGVKVSAQLNDAAYATIPAGESVTVSHKVADIYDFASAGTGKFSFTPKTELNVGDSAASASDLAKVSVSSQAIEVEVTSDVAKRAYKRATPTCSDSSQLSFIDASYTEAKELASISSDYVSSNGASDSLFSSYFSSNSVSSVTGILDAVSGENDSSRTLSCVDEYDVCDGNVIAYTLIATTDIYFCDIFFDEVDTPSLCTGTTVASRNIRGGTTLHELTHAVADTDDVTYGCAADQALSASQQISNADNFNCFTTQVYADTQC</sequence>
<dbReference type="Pfam" id="PF02102">
    <property type="entry name" value="Peptidase_M35"/>
    <property type="match status" value="1"/>
</dbReference>
<dbReference type="STRING" id="1314674.A0A0D7BLM8"/>
<dbReference type="EMBL" id="KN880455">
    <property type="protein sequence ID" value="KIY71347.1"/>
    <property type="molecule type" value="Genomic_DNA"/>
</dbReference>
<dbReference type="Gene3D" id="2.60.40.2970">
    <property type="match status" value="1"/>
</dbReference>
<keyword evidence="9 13" id="KW-0862">Zinc</keyword>
<dbReference type="AlphaFoldDB" id="A0A0D7BLM8"/>
<comment type="similarity">
    <text evidence="2">Belongs to the peptidase M35 family.</text>
</comment>
<evidence type="ECO:0000256" key="4">
    <source>
        <dbReference type="ARBA" id="ARBA00022670"/>
    </source>
</evidence>
<feature type="binding site" evidence="13">
    <location>
        <position position="313"/>
    </location>
    <ligand>
        <name>Zn(2+)</name>
        <dbReference type="ChEBI" id="CHEBI:29105"/>
        <note>catalytic</note>
    </ligand>
</feature>
<dbReference type="InterPro" id="IPR050414">
    <property type="entry name" value="Fungal_M35_metalloproteases"/>
</dbReference>
<evidence type="ECO:0000256" key="9">
    <source>
        <dbReference type="ARBA" id="ARBA00022833"/>
    </source>
</evidence>
<accession>A0A0D7BLM8</accession>
<dbReference type="GO" id="GO:0006508">
    <property type="term" value="P:proteolysis"/>
    <property type="evidence" value="ECO:0007669"/>
    <property type="project" value="UniProtKB-KW"/>
</dbReference>
<proteinExistence type="inferred from homology"/>
<feature type="binding site" evidence="13">
    <location>
        <position position="306"/>
    </location>
    <ligand>
        <name>Zn(2+)</name>
        <dbReference type="ChEBI" id="CHEBI:29105"/>
        <note>catalytic</note>
    </ligand>
</feature>
<feature type="chain" id="PRO_5002317521" description="deuterolysin" evidence="15">
    <location>
        <begin position="19"/>
        <end position="349"/>
    </location>
</feature>
<evidence type="ECO:0000313" key="16">
    <source>
        <dbReference type="EMBL" id="KIY71347.1"/>
    </source>
</evidence>
<dbReference type="GO" id="GO:0004222">
    <property type="term" value="F:metalloendopeptidase activity"/>
    <property type="evidence" value="ECO:0007669"/>
    <property type="project" value="InterPro"/>
</dbReference>
<dbReference type="Proteomes" id="UP000054007">
    <property type="component" value="Unassembled WGS sequence"/>
</dbReference>
<dbReference type="Gene3D" id="3.40.390.10">
    <property type="entry name" value="Collagenase (Catalytic Domain)"/>
    <property type="match status" value="1"/>
</dbReference>
<feature type="binding site" evidence="13">
    <location>
        <position position="302"/>
    </location>
    <ligand>
        <name>Zn(2+)</name>
        <dbReference type="ChEBI" id="CHEBI:29105"/>
        <note>catalytic</note>
    </ligand>
</feature>
<keyword evidence="10" id="KW-0482">Metalloprotease</keyword>